<evidence type="ECO:0000256" key="1">
    <source>
        <dbReference type="ARBA" id="ARBA00004186"/>
    </source>
</evidence>
<keyword evidence="6" id="KW-0132">Cell division</keyword>
<dbReference type="PANTHER" id="PTHR32017:SF3">
    <property type="entry name" value="SPINDLE AND KINETOCHORE-ASSOCIATED PROTEIN 2"/>
    <property type="match status" value="1"/>
</dbReference>
<comment type="subcellular location">
    <subcellularLocation>
        <location evidence="2">Chromosome</location>
        <location evidence="2">Centromere</location>
        <location evidence="2">Kinetochore</location>
    </subcellularLocation>
    <subcellularLocation>
        <location evidence="1">Cytoplasm</location>
        <location evidence="1">Cytoskeleton</location>
        <location evidence="1">Spindle</location>
    </subcellularLocation>
</comment>
<keyword evidence="10" id="KW-0206">Cytoskeleton</keyword>
<dbReference type="EMBL" id="CACRXK020011856">
    <property type="protein sequence ID" value="CAB4022199.1"/>
    <property type="molecule type" value="Genomic_DNA"/>
</dbReference>
<evidence type="ECO:0000256" key="6">
    <source>
        <dbReference type="ARBA" id="ARBA00022618"/>
    </source>
</evidence>
<keyword evidence="12" id="KW-0137">Centromere</keyword>
<proteinExistence type="inferred from homology"/>
<evidence type="ECO:0000256" key="12">
    <source>
        <dbReference type="ARBA" id="ARBA00023328"/>
    </source>
</evidence>
<evidence type="ECO:0000256" key="5">
    <source>
        <dbReference type="ARBA" id="ARBA00022490"/>
    </source>
</evidence>
<keyword evidence="5" id="KW-0963">Cytoplasm</keyword>
<dbReference type="GO" id="GO:0007059">
    <property type="term" value="P:chromosome segregation"/>
    <property type="evidence" value="ECO:0007669"/>
    <property type="project" value="InterPro"/>
</dbReference>
<keyword evidence="16" id="KW-1185">Reference proteome</keyword>
<reference evidence="15" key="1">
    <citation type="submission" date="2020-04" db="EMBL/GenBank/DDBJ databases">
        <authorList>
            <person name="Alioto T."/>
            <person name="Alioto T."/>
            <person name="Gomez Garrido J."/>
        </authorList>
    </citation>
    <scope>NUCLEOTIDE SEQUENCE</scope>
    <source>
        <strain evidence="15">A484AB</strain>
    </source>
</reference>
<evidence type="ECO:0000256" key="11">
    <source>
        <dbReference type="ARBA" id="ARBA00023306"/>
    </source>
</evidence>
<gene>
    <name evidence="15" type="ORF">PACLA_8A021368</name>
</gene>
<organism evidence="15 16">
    <name type="scientific">Paramuricea clavata</name>
    <name type="common">Red gorgonian</name>
    <name type="synonym">Violescent sea-whip</name>
    <dbReference type="NCBI Taxonomy" id="317549"/>
    <lineage>
        <taxon>Eukaryota</taxon>
        <taxon>Metazoa</taxon>
        <taxon>Cnidaria</taxon>
        <taxon>Anthozoa</taxon>
        <taxon>Octocorallia</taxon>
        <taxon>Malacalcyonacea</taxon>
        <taxon>Plexauridae</taxon>
        <taxon>Paramuricea</taxon>
    </lineage>
</organism>
<dbReference type="GO" id="GO:0000278">
    <property type="term" value="P:mitotic cell cycle"/>
    <property type="evidence" value="ECO:0007669"/>
    <property type="project" value="TreeGrafter"/>
</dbReference>
<evidence type="ECO:0000256" key="9">
    <source>
        <dbReference type="ARBA" id="ARBA00022838"/>
    </source>
</evidence>
<evidence type="ECO:0000313" key="16">
    <source>
        <dbReference type="Proteomes" id="UP001152795"/>
    </source>
</evidence>
<dbReference type="OrthoDB" id="193920at2759"/>
<name>A0A6S7IZA3_PARCT</name>
<keyword evidence="7" id="KW-0493">Microtubule</keyword>
<sequence length="236" mass="26610">MAVEAATNRLEALVEKIDSDLDYAVLKLSNEFSEKFEDGLPSEINPVELIERLRKAKQEFKVLMKESDDIESKQKAIIQALCRATSEQMNKVLELQRHAGMQPNANTDNEELVILRQECGTAENMKVDDVSTDLKKYGKLTTTCRSGSNDFDPVTEEEFMNVSDLVRGRSKLEDVNQVYNALFTYFQKHRKVSRLTLKDMTKLGLKVSGATGSAKLKVLRTLNIIEISKDGSVKMV</sequence>
<dbReference type="Proteomes" id="UP001152795">
    <property type="component" value="Unassembled WGS sequence"/>
</dbReference>
<comment type="similarity">
    <text evidence="3">Belongs to the SKA2 family.</text>
</comment>
<dbReference type="GO" id="GO:0051301">
    <property type="term" value="P:cell division"/>
    <property type="evidence" value="ECO:0007669"/>
    <property type="project" value="UniProtKB-KW"/>
</dbReference>
<keyword evidence="8" id="KW-0498">Mitosis</keyword>
<dbReference type="GO" id="GO:0000940">
    <property type="term" value="C:outer kinetochore"/>
    <property type="evidence" value="ECO:0007669"/>
    <property type="project" value="InterPro"/>
</dbReference>
<evidence type="ECO:0000256" key="13">
    <source>
        <dbReference type="ARBA" id="ARBA00029651"/>
    </source>
</evidence>
<dbReference type="Pfam" id="PF16740">
    <property type="entry name" value="SKA2"/>
    <property type="match status" value="1"/>
</dbReference>
<keyword evidence="4" id="KW-0158">Chromosome</keyword>
<keyword evidence="11" id="KW-0131">Cell cycle</keyword>
<evidence type="ECO:0000256" key="2">
    <source>
        <dbReference type="ARBA" id="ARBA00004629"/>
    </source>
</evidence>
<dbReference type="GO" id="GO:0005876">
    <property type="term" value="C:spindle microtubule"/>
    <property type="evidence" value="ECO:0007669"/>
    <property type="project" value="InterPro"/>
</dbReference>
<evidence type="ECO:0000259" key="14">
    <source>
        <dbReference type="Pfam" id="PF16740"/>
    </source>
</evidence>
<evidence type="ECO:0000256" key="4">
    <source>
        <dbReference type="ARBA" id="ARBA00022454"/>
    </source>
</evidence>
<accession>A0A6S7IZA3</accession>
<dbReference type="AlphaFoldDB" id="A0A6S7IZA3"/>
<dbReference type="InterPro" id="IPR026762">
    <property type="entry name" value="Ska2"/>
</dbReference>
<dbReference type="InterPro" id="IPR042091">
    <property type="entry name" value="Ska2_N"/>
</dbReference>
<dbReference type="GO" id="GO:0008017">
    <property type="term" value="F:microtubule binding"/>
    <property type="evidence" value="ECO:0007669"/>
    <property type="project" value="InterPro"/>
</dbReference>
<protein>
    <recommendedName>
        <fullName evidence="13">Protein FAM33A</fullName>
    </recommendedName>
</protein>
<evidence type="ECO:0000256" key="8">
    <source>
        <dbReference type="ARBA" id="ARBA00022776"/>
    </source>
</evidence>
<evidence type="ECO:0000256" key="3">
    <source>
        <dbReference type="ARBA" id="ARBA00010684"/>
    </source>
</evidence>
<evidence type="ECO:0000313" key="15">
    <source>
        <dbReference type="EMBL" id="CAB4022199.1"/>
    </source>
</evidence>
<evidence type="ECO:0000256" key="10">
    <source>
        <dbReference type="ARBA" id="ARBA00023212"/>
    </source>
</evidence>
<evidence type="ECO:0000256" key="7">
    <source>
        <dbReference type="ARBA" id="ARBA00022701"/>
    </source>
</evidence>
<dbReference type="Pfam" id="PF11362">
    <property type="entry name" value="DUF3161"/>
    <property type="match status" value="1"/>
</dbReference>
<feature type="domain" description="Ska2 N-terminal" evidence="14">
    <location>
        <begin position="4"/>
        <end position="110"/>
    </location>
</feature>
<comment type="caution">
    <text evidence="15">The sequence shown here is derived from an EMBL/GenBank/DDBJ whole genome shotgun (WGS) entry which is preliminary data.</text>
</comment>
<dbReference type="PANTHER" id="PTHR32017">
    <property type="entry name" value="SPINDLE AND KINETOCHORE-ASSOCIATED PROTEIN 2"/>
    <property type="match status" value="1"/>
</dbReference>
<keyword evidence="9" id="KW-0995">Kinetochore</keyword>
<dbReference type="Gene3D" id="6.10.250.1380">
    <property type="match status" value="1"/>
</dbReference>